<accession>A0ABD2W6Z3</accession>
<keyword evidence="2" id="KW-1185">Reference proteome</keyword>
<protein>
    <submittedName>
        <fullName evidence="1">Uncharacterized protein</fullName>
    </submittedName>
</protein>
<comment type="caution">
    <text evidence="1">The sequence shown here is derived from an EMBL/GenBank/DDBJ whole genome shotgun (WGS) entry which is preliminary data.</text>
</comment>
<gene>
    <name evidence="1" type="ORF">TKK_016338</name>
</gene>
<evidence type="ECO:0000313" key="2">
    <source>
        <dbReference type="Proteomes" id="UP001627154"/>
    </source>
</evidence>
<organism evidence="1 2">
    <name type="scientific">Trichogramma kaykai</name>
    <dbReference type="NCBI Taxonomy" id="54128"/>
    <lineage>
        <taxon>Eukaryota</taxon>
        <taxon>Metazoa</taxon>
        <taxon>Ecdysozoa</taxon>
        <taxon>Arthropoda</taxon>
        <taxon>Hexapoda</taxon>
        <taxon>Insecta</taxon>
        <taxon>Pterygota</taxon>
        <taxon>Neoptera</taxon>
        <taxon>Endopterygota</taxon>
        <taxon>Hymenoptera</taxon>
        <taxon>Apocrita</taxon>
        <taxon>Proctotrupomorpha</taxon>
        <taxon>Chalcidoidea</taxon>
        <taxon>Trichogrammatidae</taxon>
        <taxon>Trichogramma</taxon>
    </lineage>
</organism>
<sequence length="90" mass="9701">MNDETASDASSSDSVVDDALAAAAGQRGIFEKCQSATFHLDGAIYTIAGVKANPIIAGRKSIMTSFQLEHVLAFHKVHLPRITTDKLWEI</sequence>
<reference evidence="1 2" key="1">
    <citation type="journal article" date="2024" name="bioRxiv">
        <title>A reference genome for Trichogramma kaykai: A tiny desert-dwelling parasitoid wasp with competing sex-ratio distorters.</title>
        <authorList>
            <person name="Culotta J."/>
            <person name="Lindsey A.R."/>
        </authorList>
    </citation>
    <scope>NUCLEOTIDE SEQUENCE [LARGE SCALE GENOMIC DNA]</scope>
    <source>
        <strain evidence="1 2">KSX58</strain>
    </source>
</reference>
<dbReference type="AlphaFoldDB" id="A0ABD2W6Z3"/>
<name>A0ABD2W6Z3_9HYME</name>
<dbReference type="Proteomes" id="UP001627154">
    <property type="component" value="Unassembled WGS sequence"/>
</dbReference>
<proteinExistence type="predicted"/>
<dbReference type="EMBL" id="JBJJXI010000129">
    <property type="protein sequence ID" value="KAL3388626.1"/>
    <property type="molecule type" value="Genomic_DNA"/>
</dbReference>
<evidence type="ECO:0000313" key="1">
    <source>
        <dbReference type="EMBL" id="KAL3388626.1"/>
    </source>
</evidence>